<evidence type="ECO:0000256" key="4">
    <source>
        <dbReference type="ARBA" id="ARBA00022695"/>
    </source>
</evidence>
<evidence type="ECO:0000256" key="1">
    <source>
        <dbReference type="ARBA" id="ARBA00001946"/>
    </source>
</evidence>
<keyword evidence="5" id="KW-0479">Metal-binding</keyword>
<dbReference type="InterPro" id="IPR052038">
    <property type="entry name" value="Type-VII_TA_antitoxin"/>
</dbReference>
<dbReference type="Proteomes" id="UP000285523">
    <property type="component" value="Unassembled WGS sequence"/>
</dbReference>
<dbReference type="GO" id="GO:0005524">
    <property type="term" value="F:ATP binding"/>
    <property type="evidence" value="ECO:0007669"/>
    <property type="project" value="UniProtKB-KW"/>
</dbReference>
<dbReference type="InterPro" id="IPR043519">
    <property type="entry name" value="NT_sf"/>
</dbReference>
<keyword evidence="6" id="KW-0547">Nucleotide-binding</keyword>
<evidence type="ECO:0000256" key="5">
    <source>
        <dbReference type="ARBA" id="ARBA00022723"/>
    </source>
</evidence>
<dbReference type="GO" id="GO:0016779">
    <property type="term" value="F:nucleotidyltransferase activity"/>
    <property type="evidence" value="ECO:0007669"/>
    <property type="project" value="UniProtKB-KW"/>
</dbReference>
<keyword evidence="2" id="KW-1277">Toxin-antitoxin system</keyword>
<feature type="domain" description="Polymerase nucleotidyl transferase" evidence="10">
    <location>
        <begin position="35"/>
        <end position="90"/>
    </location>
</feature>
<dbReference type="InterPro" id="IPR002934">
    <property type="entry name" value="Polymerase_NTP_transf_dom"/>
</dbReference>
<evidence type="ECO:0000256" key="6">
    <source>
        <dbReference type="ARBA" id="ARBA00022741"/>
    </source>
</evidence>
<evidence type="ECO:0000256" key="2">
    <source>
        <dbReference type="ARBA" id="ARBA00022649"/>
    </source>
</evidence>
<evidence type="ECO:0000256" key="9">
    <source>
        <dbReference type="ARBA" id="ARBA00038276"/>
    </source>
</evidence>
<comment type="similarity">
    <text evidence="9">Belongs to the MntA antitoxin family.</text>
</comment>
<proteinExistence type="inferred from homology"/>
<evidence type="ECO:0000259" key="10">
    <source>
        <dbReference type="Pfam" id="PF01909"/>
    </source>
</evidence>
<dbReference type="Gene3D" id="3.30.460.10">
    <property type="entry name" value="Beta Polymerase, domain 2"/>
    <property type="match status" value="1"/>
</dbReference>
<evidence type="ECO:0000313" key="11">
    <source>
        <dbReference type="EMBL" id="RJF78630.1"/>
    </source>
</evidence>
<evidence type="ECO:0000256" key="8">
    <source>
        <dbReference type="ARBA" id="ARBA00022842"/>
    </source>
</evidence>
<evidence type="ECO:0000256" key="3">
    <source>
        <dbReference type="ARBA" id="ARBA00022679"/>
    </source>
</evidence>
<keyword evidence="8" id="KW-0460">Magnesium</keyword>
<dbReference type="OrthoDB" id="9809323at2"/>
<dbReference type="RefSeq" id="WP_119854531.1">
    <property type="nucleotide sequence ID" value="NZ_QYYD01000001.1"/>
</dbReference>
<accession>A0A418VQL2</accession>
<dbReference type="Pfam" id="PF01909">
    <property type="entry name" value="NTP_transf_2"/>
    <property type="match status" value="1"/>
</dbReference>
<sequence>MLSDPPAVVKPSDALAAHHDRLDAILATFGMTRPRLFGSVARGEDAPGSDLDLLVDAAPGTSLYDFARAEQALERVLGCRVEIVTAGLLAPDVAARIEADLVPLR</sequence>
<dbReference type="AlphaFoldDB" id="A0A418VQL2"/>
<name>A0A418VQL2_RHOPL</name>
<dbReference type="PANTHER" id="PTHR33571:SF12">
    <property type="entry name" value="BSL3053 PROTEIN"/>
    <property type="match status" value="1"/>
</dbReference>
<dbReference type="SUPFAM" id="SSF81301">
    <property type="entry name" value="Nucleotidyltransferase"/>
    <property type="match status" value="1"/>
</dbReference>
<dbReference type="PANTHER" id="PTHR33571">
    <property type="entry name" value="SSL8005 PROTEIN"/>
    <property type="match status" value="1"/>
</dbReference>
<dbReference type="EMBL" id="QYYD01000001">
    <property type="protein sequence ID" value="RJF78630.1"/>
    <property type="molecule type" value="Genomic_DNA"/>
</dbReference>
<evidence type="ECO:0000256" key="7">
    <source>
        <dbReference type="ARBA" id="ARBA00022840"/>
    </source>
</evidence>
<protein>
    <recommendedName>
        <fullName evidence="10">Polymerase nucleotidyl transferase domain-containing protein</fullName>
    </recommendedName>
</protein>
<gene>
    <name evidence="11" type="ORF">D4Q52_00190</name>
</gene>
<reference evidence="11 12" key="1">
    <citation type="submission" date="2018-09" db="EMBL/GenBank/DDBJ databases">
        <title>Draft genome sequence of Rhodopseudomonas palustris 2.1.18.</title>
        <authorList>
            <person name="Robertson S.L."/>
            <person name="Meyer T.E."/>
            <person name="Kyndt J.A."/>
        </authorList>
    </citation>
    <scope>NUCLEOTIDE SEQUENCE [LARGE SCALE GENOMIC DNA]</scope>
    <source>
        <strain evidence="11 12">2.1.18</strain>
    </source>
</reference>
<comment type="caution">
    <text evidence="11">The sequence shown here is derived from an EMBL/GenBank/DDBJ whole genome shotgun (WGS) entry which is preliminary data.</text>
</comment>
<keyword evidence="3" id="KW-0808">Transferase</keyword>
<evidence type="ECO:0000313" key="12">
    <source>
        <dbReference type="Proteomes" id="UP000285523"/>
    </source>
</evidence>
<dbReference type="GO" id="GO:0046872">
    <property type="term" value="F:metal ion binding"/>
    <property type="evidence" value="ECO:0007669"/>
    <property type="project" value="UniProtKB-KW"/>
</dbReference>
<keyword evidence="4" id="KW-0548">Nucleotidyltransferase</keyword>
<organism evidence="11 12">
    <name type="scientific">Rhodopseudomonas palustris</name>
    <dbReference type="NCBI Taxonomy" id="1076"/>
    <lineage>
        <taxon>Bacteria</taxon>
        <taxon>Pseudomonadati</taxon>
        <taxon>Pseudomonadota</taxon>
        <taxon>Alphaproteobacteria</taxon>
        <taxon>Hyphomicrobiales</taxon>
        <taxon>Nitrobacteraceae</taxon>
        <taxon>Rhodopseudomonas</taxon>
    </lineage>
</organism>
<comment type="cofactor">
    <cofactor evidence="1">
        <name>Mg(2+)</name>
        <dbReference type="ChEBI" id="CHEBI:18420"/>
    </cofactor>
</comment>
<keyword evidence="7" id="KW-0067">ATP-binding</keyword>
<dbReference type="CDD" id="cd05403">
    <property type="entry name" value="NT_KNTase_like"/>
    <property type="match status" value="1"/>
</dbReference>